<dbReference type="SUPFAM" id="SSF88946">
    <property type="entry name" value="Sigma2 domain of RNA polymerase sigma factors"/>
    <property type="match status" value="1"/>
</dbReference>
<dbReference type="KEGG" id="caz:CARG_09650"/>
<comment type="similarity">
    <text evidence="1">Belongs to the sigma-70 factor family. ECF subfamily.</text>
</comment>
<dbReference type="GO" id="GO:0016987">
    <property type="term" value="F:sigma factor activity"/>
    <property type="evidence" value="ECO:0007669"/>
    <property type="project" value="UniProtKB-KW"/>
</dbReference>
<dbReference type="eggNOG" id="COG1595">
    <property type="taxonomic scope" value="Bacteria"/>
</dbReference>
<accession>U3GZJ4</accession>
<dbReference type="InterPro" id="IPR013325">
    <property type="entry name" value="RNA_pol_sigma_r2"/>
</dbReference>
<keyword evidence="2" id="KW-0805">Transcription regulation</keyword>
<feature type="domain" description="RNA polymerase sigma-70 region 2" evidence="6">
    <location>
        <begin position="32"/>
        <end position="96"/>
    </location>
</feature>
<dbReference type="GO" id="GO:0006352">
    <property type="term" value="P:DNA-templated transcription initiation"/>
    <property type="evidence" value="ECO:0007669"/>
    <property type="project" value="InterPro"/>
</dbReference>
<evidence type="ECO:0000313" key="8">
    <source>
        <dbReference type="EMBL" id="AGU16021.1"/>
    </source>
</evidence>
<keyword evidence="3" id="KW-0731">Sigma factor</keyword>
<keyword evidence="5" id="KW-0804">Transcription</keyword>
<evidence type="ECO:0000313" key="9">
    <source>
        <dbReference type="Proteomes" id="UP000016943"/>
    </source>
</evidence>
<dbReference type="PANTHER" id="PTHR43133:SF50">
    <property type="entry name" value="ECF RNA POLYMERASE SIGMA FACTOR SIGM"/>
    <property type="match status" value="1"/>
</dbReference>
<evidence type="ECO:0000256" key="1">
    <source>
        <dbReference type="ARBA" id="ARBA00010641"/>
    </source>
</evidence>
<dbReference type="AlphaFoldDB" id="U3GZJ4"/>
<dbReference type="RefSeq" id="WP_021012418.1">
    <property type="nucleotide sequence ID" value="NC_022198.1"/>
</dbReference>
<proteinExistence type="inferred from homology"/>
<dbReference type="PATRIC" id="fig|1348662.3.peg.1908"/>
<evidence type="ECO:0008006" key="10">
    <source>
        <dbReference type="Google" id="ProtNLM"/>
    </source>
</evidence>
<dbReference type="Gene3D" id="1.10.1740.10">
    <property type="match status" value="1"/>
</dbReference>
<evidence type="ECO:0000256" key="3">
    <source>
        <dbReference type="ARBA" id="ARBA00023082"/>
    </source>
</evidence>
<dbReference type="Proteomes" id="UP000016943">
    <property type="component" value="Chromosome"/>
</dbReference>
<keyword evidence="9" id="KW-1185">Reference proteome</keyword>
<protein>
    <recommendedName>
        <fullName evidence="10">RNA polymerase sigma factor</fullName>
    </recommendedName>
</protein>
<gene>
    <name evidence="8" type="ORF">CARG_09650</name>
</gene>
<dbReference type="SUPFAM" id="SSF88659">
    <property type="entry name" value="Sigma3 and sigma4 domains of RNA polymerase sigma factors"/>
    <property type="match status" value="1"/>
</dbReference>
<sequence>MGESSSDAAQKLMDTELVQAHLRGEPWAMPEIVRRYRPMMGFVARRFCRTSEEVDDIVQEALLKAVNNMPSFRFEAQLSTWLRRLTYNVAYDHAFRRPSRVETVCHQGDLGDVRGEEPAHSEEISHGKIFIQDLLDRLPPEQRAALQLVDLQGYSLNDVAEGLGIKEGTLKSRRARARAALKEVLAQVWE</sequence>
<evidence type="ECO:0000259" key="6">
    <source>
        <dbReference type="Pfam" id="PF04542"/>
    </source>
</evidence>
<dbReference type="GeneID" id="78250649"/>
<dbReference type="OrthoDB" id="9780326at2"/>
<dbReference type="Gene3D" id="1.10.10.10">
    <property type="entry name" value="Winged helix-like DNA-binding domain superfamily/Winged helix DNA-binding domain"/>
    <property type="match status" value="1"/>
</dbReference>
<dbReference type="GO" id="GO:0003677">
    <property type="term" value="F:DNA binding"/>
    <property type="evidence" value="ECO:0007669"/>
    <property type="project" value="UniProtKB-KW"/>
</dbReference>
<dbReference type="InterPro" id="IPR039425">
    <property type="entry name" value="RNA_pol_sigma-70-like"/>
</dbReference>
<evidence type="ECO:0000259" key="7">
    <source>
        <dbReference type="Pfam" id="PF08281"/>
    </source>
</evidence>
<evidence type="ECO:0000256" key="5">
    <source>
        <dbReference type="ARBA" id="ARBA00023163"/>
    </source>
</evidence>
<dbReference type="PANTHER" id="PTHR43133">
    <property type="entry name" value="RNA POLYMERASE ECF-TYPE SIGMA FACTO"/>
    <property type="match status" value="1"/>
</dbReference>
<dbReference type="HOGENOM" id="CLU_047691_3_0_11"/>
<dbReference type="InterPro" id="IPR013249">
    <property type="entry name" value="RNA_pol_sigma70_r4_t2"/>
</dbReference>
<evidence type="ECO:0000256" key="2">
    <source>
        <dbReference type="ARBA" id="ARBA00023015"/>
    </source>
</evidence>
<keyword evidence="4" id="KW-0238">DNA-binding</keyword>
<organism evidence="8 9">
    <name type="scientific">Corynebacterium argentoratense DSM 44202</name>
    <dbReference type="NCBI Taxonomy" id="1348662"/>
    <lineage>
        <taxon>Bacteria</taxon>
        <taxon>Bacillati</taxon>
        <taxon>Actinomycetota</taxon>
        <taxon>Actinomycetes</taxon>
        <taxon>Mycobacteriales</taxon>
        <taxon>Corynebacteriaceae</taxon>
        <taxon>Corynebacterium</taxon>
    </lineage>
</organism>
<reference evidence="8 9" key="1">
    <citation type="journal article" date="2013" name="Genome Announc.">
        <title>Whole-Genome Sequence of the Clinical Strain Corynebacterium argentoratense DSM 44202, Isolated from a Human Throat Specimen.</title>
        <authorList>
            <person name="Bomholt C."/>
            <person name="Glaub A."/>
            <person name="Gravermann K."/>
            <person name="Albersmeier A."/>
            <person name="Brinkrolf K."/>
            <person name="Ruckert C."/>
            <person name="Tauch A."/>
        </authorList>
    </citation>
    <scope>NUCLEOTIDE SEQUENCE [LARGE SCALE GENOMIC DNA]</scope>
    <source>
        <strain evidence="8">DSM 44202</strain>
    </source>
</reference>
<evidence type="ECO:0000256" key="4">
    <source>
        <dbReference type="ARBA" id="ARBA00023125"/>
    </source>
</evidence>
<dbReference type="InterPro" id="IPR014284">
    <property type="entry name" value="RNA_pol_sigma-70_dom"/>
</dbReference>
<dbReference type="InterPro" id="IPR036388">
    <property type="entry name" value="WH-like_DNA-bd_sf"/>
</dbReference>
<dbReference type="Pfam" id="PF08281">
    <property type="entry name" value="Sigma70_r4_2"/>
    <property type="match status" value="1"/>
</dbReference>
<dbReference type="STRING" id="1348662.CARG_09650"/>
<dbReference type="InterPro" id="IPR013324">
    <property type="entry name" value="RNA_pol_sigma_r3/r4-like"/>
</dbReference>
<feature type="domain" description="RNA polymerase sigma factor 70 region 4 type 2" evidence="7">
    <location>
        <begin position="131"/>
        <end position="181"/>
    </location>
</feature>
<name>U3GZJ4_9CORY</name>
<dbReference type="Pfam" id="PF04542">
    <property type="entry name" value="Sigma70_r2"/>
    <property type="match status" value="1"/>
</dbReference>
<dbReference type="InterPro" id="IPR007627">
    <property type="entry name" value="RNA_pol_sigma70_r2"/>
</dbReference>
<dbReference type="EMBL" id="CP006365">
    <property type="protein sequence ID" value="AGU16021.1"/>
    <property type="molecule type" value="Genomic_DNA"/>
</dbReference>
<dbReference type="NCBIfam" id="TIGR02937">
    <property type="entry name" value="sigma70-ECF"/>
    <property type="match status" value="1"/>
</dbReference>